<dbReference type="PANTHER" id="PTHR10099:SF1">
    <property type="entry name" value="PHOSPHORIBOSYLFORMYLGLYCINAMIDINE SYNTHASE"/>
    <property type="match status" value="1"/>
</dbReference>
<dbReference type="PROSITE" id="PS51273">
    <property type="entry name" value="GATASE_TYPE_1"/>
    <property type="match status" value="1"/>
</dbReference>
<gene>
    <name evidence="8" type="ORF">ENV54_00330</name>
</gene>
<organism evidence="8">
    <name type="scientific">Desulfomonile tiedjei</name>
    <dbReference type="NCBI Taxonomy" id="2358"/>
    <lineage>
        <taxon>Bacteria</taxon>
        <taxon>Pseudomonadati</taxon>
        <taxon>Thermodesulfobacteriota</taxon>
        <taxon>Desulfomonilia</taxon>
        <taxon>Desulfomonilales</taxon>
        <taxon>Desulfomonilaceae</taxon>
        <taxon>Desulfomonile</taxon>
    </lineage>
</organism>
<proteinExistence type="predicted"/>
<comment type="caution">
    <text evidence="8">The sequence shown here is derived from an EMBL/GenBank/DDBJ whole genome shotgun (WGS) entry which is preliminary data.</text>
</comment>
<name>A0A7C4APX6_9BACT</name>
<dbReference type="PIRSF" id="PIRSF001586">
    <property type="entry name" value="FGAM_synth_I"/>
    <property type="match status" value="1"/>
</dbReference>
<dbReference type="GO" id="GO:0006189">
    <property type="term" value="P:'de novo' IMP biosynthetic process"/>
    <property type="evidence" value="ECO:0007669"/>
    <property type="project" value="InterPro"/>
</dbReference>
<dbReference type="GO" id="GO:0005737">
    <property type="term" value="C:cytoplasm"/>
    <property type="evidence" value="ECO:0007669"/>
    <property type="project" value="TreeGrafter"/>
</dbReference>
<keyword evidence="2" id="KW-0436">Ligase</keyword>
<sequence length="269" mass="29798">MIIKALVTTGHGINCEKETQRALELAGFRAIDLVHLNYLAAGDVDPSHYHFIVFPGGFLDGDDLGAAQACANRIRYARIGKERLLDRFMKFVSNGGLLLGICNGFQLLAKLGFLPGLDGNYSNRVFTLMGNDSGRFEDRWVSLMVDAASPCIFTQGLRRLYLPVRHGEGKFIGASPDVARTILDNNIAPVRYAEPDFSGPTMRYPYNPNGSEEAIAGVCDPSGRIFGLMPHPECFVHRYLHPRWTREQLAEEGDGLAIFQNAFNFLRSA</sequence>
<dbReference type="PANTHER" id="PTHR10099">
    <property type="entry name" value="PHOSPHORIBOSYLFORMYLGLYCINAMIDINE SYNTHASE"/>
    <property type="match status" value="1"/>
</dbReference>
<reference evidence="8" key="1">
    <citation type="journal article" date="2020" name="mSystems">
        <title>Genome- and Community-Level Interaction Insights into Carbon Utilization and Element Cycling Functions of Hydrothermarchaeota in Hydrothermal Sediment.</title>
        <authorList>
            <person name="Zhou Z."/>
            <person name="Liu Y."/>
            <person name="Xu W."/>
            <person name="Pan J."/>
            <person name="Luo Z.H."/>
            <person name="Li M."/>
        </authorList>
    </citation>
    <scope>NUCLEOTIDE SEQUENCE [LARGE SCALE GENOMIC DNA]</scope>
    <source>
        <strain evidence="8">SpSt-769</strain>
    </source>
</reference>
<keyword evidence="6" id="KW-0067">ATP-binding</keyword>
<keyword evidence="3" id="KW-0547">Nucleotide-binding</keyword>
<evidence type="ECO:0000256" key="6">
    <source>
        <dbReference type="ARBA" id="ARBA00022840"/>
    </source>
</evidence>
<dbReference type="InterPro" id="IPR010075">
    <property type="entry name" value="PRibForGlyAmidine_synth_PurQ"/>
</dbReference>
<dbReference type="Pfam" id="PF13507">
    <property type="entry name" value="GATase_5"/>
    <property type="match status" value="1"/>
</dbReference>
<accession>A0A7C4APX6</accession>
<dbReference type="GO" id="GO:0004642">
    <property type="term" value="F:phosphoribosylformylglycinamidine synthase activity"/>
    <property type="evidence" value="ECO:0007669"/>
    <property type="project" value="InterPro"/>
</dbReference>
<dbReference type="AlphaFoldDB" id="A0A7C4APX6"/>
<dbReference type="InterPro" id="IPR029062">
    <property type="entry name" value="Class_I_gatase-like"/>
</dbReference>
<keyword evidence="4" id="KW-0658">Purine biosynthesis</keyword>
<evidence type="ECO:0000256" key="7">
    <source>
        <dbReference type="ARBA" id="ARBA00022962"/>
    </source>
</evidence>
<dbReference type="GO" id="GO:0005524">
    <property type="term" value="F:ATP binding"/>
    <property type="evidence" value="ECO:0007669"/>
    <property type="project" value="UniProtKB-KW"/>
</dbReference>
<evidence type="ECO:0000256" key="2">
    <source>
        <dbReference type="ARBA" id="ARBA00022598"/>
    </source>
</evidence>
<keyword evidence="7" id="KW-0315">Glutamine amidotransferase</keyword>
<dbReference type="EMBL" id="DTGT01000012">
    <property type="protein sequence ID" value="HGH59721.1"/>
    <property type="molecule type" value="Genomic_DNA"/>
</dbReference>
<protein>
    <submittedName>
        <fullName evidence="8">Phosphoribosylformylglycinamidine synthase subunit PurQ</fullName>
    </submittedName>
</protein>
<evidence type="ECO:0000256" key="3">
    <source>
        <dbReference type="ARBA" id="ARBA00022741"/>
    </source>
</evidence>
<keyword evidence="1" id="KW-0963">Cytoplasm</keyword>
<evidence type="ECO:0000256" key="1">
    <source>
        <dbReference type="ARBA" id="ARBA00022490"/>
    </source>
</evidence>
<dbReference type="SUPFAM" id="SSF52317">
    <property type="entry name" value="Class I glutamine amidotransferase-like"/>
    <property type="match status" value="1"/>
</dbReference>
<keyword evidence="5" id="KW-0378">Hydrolase</keyword>
<evidence type="ECO:0000256" key="5">
    <source>
        <dbReference type="ARBA" id="ARBA00022801"/>
    </source>
</evidence>
<dbReference type="SMART" id="SM01211">
    <property type="entry name" value="GATase_5"/>
    <property type="match status" value="1"/>
</dbReference>
<evidence type="ECO:0000313" key="8">
    <source>
        <dbReference type="EMBL" id="HGH59721.1"/>
    </source>
</evidence>
<evidence type="ECO:0000256" key="4">
    <source>
        <dbReference type="ARBA" id="ARBA00022755"/>
    </source>
</evidence>
<dbReference type="Gene3D" id="3.40.50.880">
    <property type="match status" value="1"/>
</dbReference>
<dbReference type="GO" id="GO:0016787">
    <property type="term" value="F:hydrolase activity"/>
    <property type="evidence" value="ECO:0007669"/>
    <property type="project" value="UniProtKB-KW"/>
</dbReference>